<evidence type="ECO:0000313" key="4">
    <source>
        <dbReference type="Proteomes" id="UP000247702"/>
    </source>
</evidence>
<reference evidence="3 4" key="1">
    <citation type="submission" date="2017-11" db="EMBL/GenBank/DDBJ databases">
        <title>The genome of Rhizophagus clarus HR1 reveals common genetic basis of auxotrophy among arbuscular mycorrhizal fungi.</title>
        <authorList>
            <person name="Kobayashi Y."/>
        </authorList>
    </citation>
    <scope>NUCLEOTIDE SEQUENCE [LARGE SCALE GENOMIC DNA]</scope>
    <source>
        <strain evidence="3 4">HR1</strain>
    </source>
</reference>
<gene>
    <name evidence="3" type="ORF">RclHR1_18650003</name>
</gene>
<comment type="caution">
    <text evidence="3">The sequence shown here is derived from an EMBL/GenBank/DDBJ whole genome shotgun (WGS) entry which is preliminary data.</text>
</comment>
<evidence type="ECO:0000313" key="3">
    <source>
        <dbReference type="EMBL" id="GBB91387.1"/>
    </source>
</evidence>
<dbReference type="GO" id="GO:0006357">
    <property type="term" value="P:regulation of transcription by RNA polymerase II"/>
    <property type="evidence" value="ECO:0007669"/>
    <property type="project" value="TreeGrafter"/>
</dbReference>
<dbReference type="SUPFAM" id="SSF53098">
    <property type="entry name" value="Ribonuclease H-like"/>
    <property type="match status" value="1"/>
</dbReference>
<proteinExistence type="predicted"/>
<dbReference type="InterPro" id="IPR052717">
    <property type="entry name" value="Vacuolar_transposase_reg"/>
</dbReference>
<dbReference type="Pfam" id="PF05699">
    <property type="entry name" value="Dimer_Tnp_hAT"/>
    <property type="match status" value="1"/>
</dbReference>
<feature type="coiled-coil region" evidence="1">
    <location>
        <begin position="1086"/>
        <end position="1113"/>
    </location>
</feature>
<evidence type="ECO:0000259" key="2">
    <source>
        <dbReference type="Pfam" id="PF05699"/>
    </source>
</evidence>
<accession>A0A2Z6QMR7</accession>
<dbReference type="InterPro" id="IPR008906">
    <property type="entry name" value="HATC_C_dom"/>
</dbReference>
<protein>
    <recommendedName>
        <fullName evidence="2">HAT C-terminal dimerisation domain-containing protein</fullName>
    </recommendedName>
</protein>
<organism evidence="3 4">
    <name type="scientific">Rhizophagus clarus</name>
    <dbReference type="NCBI Taxonomy" id="94130"/>
    <lineage>
        <taxon>Eukaryota</taxon>
        <taxon>Fungi</taxon>
        <taxon>Fungi incertae sedis</taxon>
        <taxon>Mucoromycota</taxon>
        <taxon>Glomeromycotina</taxon>
        <taxon>Glomeromycetes</taxon>
        <taxon>Glomerales</taxon>
        <taxon>Glomeraceae</taxon>
        <taxon>Rhizophagus</taxon>
    </lineage>
</organism>
<dbReference type="PANTHER" id="PTHR46169:SF15">
    <property type="entry name" value="INNER CENTROMERE PROTEIN A-LIKE ISOFORM X1-RELATED"/>
    <property type="match status" value="1"/>
</dbReference>
<dbReference type="AlphaFoldDB" id="A0A2Z6QMR7"/>
<dbReference type="PANTHER" id="PTHR46169">
    <property type="entry name" value="DNA REPLICATION-RELATED ELEMENT FACTOR, ISOFORM A"/>
    <property type="match status" value="1"/>
</dbReference>
<dbReference type="EMBL" id="BEXD01000963">
    <property type="protein sequence ID" value="GBB91387.1"/>
    <property type="molecule type" value="Genomic_DNA"/>
</dbReference>
<dbReference type="InterPro" id="IPR012337">
    <property type="entry name" value="RNaseH-like_sf"/>
</dbReference>
<evidence type="ECO:0000256" key="1">
    <source>
        <dbReference type="SAM" id="Coils"/>
    </source>
</evidence>
<dbReference type="GO" id="GO:0005634">
    <property type="term" value="C:nucleus"/>
    <property type="evidence" value="ECO:0007669"/>
    <property type="project" value="TreeGrafter"/>
</dbReference>
<keyword evidence="4" id="KW-1185">Reference proteome</keyword>
<dbReference type="Proteomes" id="UP000247702">
    <property type="component" value="Unassembled WGS sequence"/>
</dbReference>
<dbReference type="GO" id="GO:0046983">
    <property type="term" value="F:protein dimerization activity"/>
    <property type="evidence" value="ECO:0007669"/>
    <property type="project" value="InterPro"/>
</dbReference>
<name>A0A2Z6QMR7_9GLOM</name>
<feature type="domain" description="HAT C-terminal dimerisation" evidence="2">
    <location>
        <begin position="496"/>
        <end position="526"/>
    </location>
</feature>
<keyword evidence="1" id="KW-0175">Coiled coil</keyword>
<sequence length="1187" mass="136930">MTYNNKNLNDITFDEAGVSEDKAENSQNVLKDNKQKAEIEVQGENGMKECGHIMETDSSTGNFILHLACKHGITEQTHKRNKQEVEKDKKGNQQTIIHIEFIHEFDPNYQFPSEKQCKKLLAEGYNQTKEVLTRKIEEEVISYSLTMDLWTARNRSGYLGVTCLPYPHTANNIVELLNQIIYNWKLDEKVLTITTDNASNMVLVGQLMEDVIRLPCTAYTLQLVVGKGLMPAETLVARAKRLMLFFTFPKQTEKLIEIQKKEQHLQIENLEENDHYLQIISDVPTRWNSSYLSWIRLLKIQNLIDIMTSSLSVDSNPQVRKDGKKLKETNLVDEEWEALRRLTNILKKFAEATDLLDGSTYTTISFMHQALQIIKQNICTTSTNESVNIDLTTLDIVFDEDVEYADSPEDEIDTRHPKGRKIYIQDCKDLEKNVKNALYKAMNHYWNTQEQLRSIYKNYLDEDDDYNNESDDQYNNSLLASMFMLNTKESDEKMSEKRFPILSILAKLYLCIPATSTPSERLFSNAVTDWINADRQISKSNHYMEEGYISQENFAHINPYLQDLRSLSEDTFMTNSSSNGINDQIVDHHRKDASDDYTTEVSAALDNLMIISDEMPSSHTNTYKESDSLFIPKHSFLPNYQKVVLEVLKFSSPMKTNNVSIHATTNDDALITYDIYVKLSDVEEYFTVENKTVYIEILSQDYRGFVGTKINKDDNEIIIKNSLYKGMLNMVMLFNHKCRQHPFLKMYQKTYFLIDGLRVFSKEFKILNIPKYLFIRKSGLKPSKNNPDTITVFIIVKDLDKCKKLKDVCTVYGFAIRKINGPFDMAPEGTDLLAWLLEVMNKPFGTAPGGTDLSAQLLEILDCNSELKMMGSSHNYNVNWSDRKRKLARILTIRLPFSDKVVTITHNEVNHQINIRQEEHYNDLQQQHKHQHKHKFMNAKHHTSKSPHNAQYFTYPKYATGSNTCTLDKRRNTIITFNSAQKTTINNPSNSISSNSSTNHNDRIIEGSITAEHWAPFEAHISDSANYFELLISSLNSTLNLLKLNSSQVSNIIDKGWTDIKDLLMSAATHTLPLKKKKTLHPRLDNNNNKNKLSDLKRRIAQKRRKLEQKLYKSHHTITIIAAIEARFMIIQSDQTRWISSALDHHKLNAIIDRLMVTSEDGFQKLLLRPDEVKQAAINAYASQFKQ</sequence>